<organism evidence="2">
    <name type="scientific">Cyanobacterium aponinum AL20115</name>
    <dbReference type="NCBI Taxonomy" id="3090662"/>
    <lineage>
        <taxon>Bacteria</taxon>
        <taxon>Bacillati</taxon>
        <taxon>Cyanobacteriota</taxon>
        <taxon>Cyanophyceae</taxon>
        <taxon>Oscillatoriophycideae</taxon>
        <taxon>Chroococcales</taxon>
        <taxon>Geminocystaceae</taxon>
        <taxon>Cyanobacterium</taxon>
    </lineage>
</organism>
<feature type="region of interest" description="Disordered" evidence="1">
    <location>
        <begin position="359"/>
        <end position="381"/>
    </location>
</feature>
<dbReference type="AlphaFoldDB" id="A0AAF1C5P8"/>
<feature type="region of interest" description="Disordered" evidence="1">
    <location>
        <begin position="420"/>
        <end position="442"/>
    </location>
</feature>
<reference evidence="2" key="1">
    <citation type="submission" date="2023-11" db="EMBL/GenBank/DDBJ databases">
        <title>Genome sequence of Cyanobacterium aponinum BCRC AL20115.</title>
        <authorList>
            <person name="Chang H.-Y."/>
            <person name="Lin K.-M."/>
            <person name="Hsueh H.-T."/>
            <person name="Chu H.-A."/>
            <person name="Kuo C.-H."/>
        </authorList>
    </citation>
    <scope>NUCLEOTIDE SEQUENCE</scope>
    <source>
        <strain evidence="2">AL20115</strain>
    </source>
</reference>
<evidence type="ECO:0000256" key="1">
    <source>
        <dbReference type="SAM" id="MobiDB-lite"/>
    </source>
</evidence>
<name>A0AAF1C5P8_9CHRO</name>
<proteinExistence type="predicted"/>
<gene>
    <name evidence="2" type="ORF">SAY89_12195</name>
</gene>
<protein>
    <submittedName>
        <fullName evidence="2">Uncharacterized protein</fullName>
    </submittedName>
</protein>
<sequence length="442" mass="50903">MDTAFFKLTPDLVLKISQLNLNQSELKLWMYLSSLEPFGDRRIMLPTSQDMAKRLNMSVASFFRAKAKLQELQLFSFFDKYTEFINNLGYNSHHKLVHQNQSQICDSDSQICDSNSQICEVVSQICDTTNQICDSDSQICENEPLKPLQDKDFDSSQTIKTIKTISYSSDRETLLKERENIDLSFKEDGETYKVCPQVANTAPHCGQDDKVNTESSKTTNLNTQVISQDNSVNNPVSTQATQHNTFSAERSAFENTQSHKKGLVAMSDVIQQSPNTPPNPSKVQIKAWEWLPDGEWKVDHKLDPIFHDWLAKKWMVQYQKSDFFQAKADVLAYFQKTPERLEIRWLQYQEELNARNKHRQQIGITDPTPTNRQSLPSGNQNTVVISDGQRTIKSKDYTGISKQEQIPFNPNLRRRFTEWLNQKTGKTQPKYNNNQTQGLSHI</sequence>
<accession>A0AAF1C5P8</accession>
<dbReference type="RefSeq" id="WP_320001101.1">
    <property type="nucleotide sequence ID" value="NZ_CP138348.1"/>
</dbReference>
<evidence type="ECO:0000313" key="2">
    <source>
        <dbReference type="EMBL" id="WPF87564.1"/>
    </source>
</evidence>
<feature type="compositionally biased region" description="Polar residues" evidence="1">
    <location>
        <begin position="367"/>
        <end position="381"/>
    </location>
</feature>
<dbReference type="EMBL" id="CP138348">
    <property type="protein sequence ID" value="WPF87564.1"/>
    <property type="molecule type" value="Genomic_DNA"/>
</dbReference>